<evidence type="ECO:0000256" key="1">
    <source>
        <dbReference type="SAM" id="Coils"/>
    </source>
</evidence>
<dbReference type="Gene3D" id="3.40.50.300">
    <property type="entry name" value="P-loop containing nucleotide triphosphate hydrolases"/>
    <property type="match status" value="1"/>
</dbReference>
<feature type="region of interest" description="Disordered" evidence="2">
    <location>
        <begin position="1"/>
        <end position="21"/>
    </location>
</feature>
<evidence type="ECO:0000313" key="4">
    <source>
        <dbReference type="EMBL" id="CUM84765.1"/>
    </source>
</evidence>
<dbReference type="EMBL" id="CYXX01000004">
    <property type="protein sequence ID" value="CUM84765.1"/>
    <property type="molecule type" value="Genomic_DNA"/>
</dbReference>
<accession>A0A173S4G7</accession>
<dbReference type="Proteomes" id="UP000095453">
    <property type="component" value="Unassembled WGS sequence"/>
</dbReference>
<proteinExistence type="predicted"/>
<keyword evidence="1" id="KW-0175">Coiled coil</keyword>
<feature type="coiled-coil region" evidence="1">
    <location>
        <begin position="56"/>
        <end position="85"/>
    </location>
</feature>
<dbReference type="NCBIfam" id="NF005992">
    <property type="entry name" value="PRK08116.1"/>
    <property type="match status" value="1"/>
</dbReference>
<dbReference type="SUPFAM" id="SSF52540">
    <property type="entry name" value="P-loop containing nucleoside triphosphate hydrolases"/>
    <property type="match status" value="1"/>
</dbReference>
<dbReference type="PANTHER" id="PTHR30050:SF4">
    <property type="entry name" value="ATP-BINDING PROTEIN RV3427C IN INSERTION SEQUENCE-RELATED"/>
    <property type="match status" value="1"/>
</dbReference>
<evidence type="ECO:0000256" key="2">
    <source>
        <dbReference type="SAM" id="MobiDB-lite"/>
    </source>
</evidence>
<protein>
    <submittedName>
        <fullName evidence="4">Primosomal protein DnaI</fullName>
    </submittedName>
</protein>
<name>A0A173S4G7_9FIRM</name>
<sequence length="284" mass="32257">MSENVTKTKEQDGQKPGEDYRDADGILVCGKCGEPRERMFPAGGIFKEPHLVPTMCRCQREEADRQREEAERAEKRRRTERLRKQCFPSSGRYAFCTFDADDGRNAAQSTVCKAFAATFDPKDPEGLVLYGKRGTGKSFHASCIANAVIERGFSCLVTDIKQVVNLMESSFEKRSGNLERILAPDLLILEDLGAQRSTEYVMEHVYDVIDGRYKAGKPMVITTNFDFRERILNATADDPWGRVFDRIVEVGFPVKYDGNSRRREIGMKNRKDFKRKLGIEGIES</sequence>
<dbReference type="Pfam" id="PF01695">
    <property type="entry name" value="IstB_IS21"/>
    <property type="match status" value="1"/>
</dbReference>
<dbReference type="RefSeq" id="WP_055168002.1">
    <property type="nucleotide sequence ID" value="NZ_CYXX01000004.1"/>
</dbReference>
<reference evidence="4 5" key="1">
    <citation type="submission" date="2015-09" db="EMBL/GenBank/DDBJ databases">
        <authorList>
            <consortium name="Pathogen Informatics"/>
        </authorList>
    </citation>
    <scope>NUCLEOTIDE SEQUENCE [LARGE SCALE GENOMIC DNA]</scope>
    <source>
        <strain evidence="4 5">2789STDY5608887</strain>
    </source>
</reference>
<dbReference type="AlphaFoldDB" id="A0A173S4G7"/>
<dbReference type="InterPro" id="IPR027417">
    <property type="entry name" value="P-loop_NTPase"/>
</dbReference>
<dbReference type="GO" id="GO:0006260">
    <property type="term" value="P:DNA replication"/>
    <property type="evidence" value="ECO:0007669"/>
    <property type="project" value="TreeGrafter"/>
</dbReference>
<gene>
    <name evidence="4" type="primary">dnaI_1</name>
    <name evidence="4" type="ORF">ERS852444_00762</name>
</gene>
<dbReference type="PANTHER" id="PTHR30050">
    <property type="entry name" value="CHROMOSOMAL REPLICATION INITIATOR PROTEIN DNAA"/>
    <property type="match status" value="1"/>
</dbReference>
<dbReference type="InterPro" id="IPR002611">
    <property type="entry name" value="IstB_ATP-bd"/>
</dbReference>
<dbReference type="GO" id="GO:0005524">
    <property type="term" value="F:ATP binding"/>
    <property type="evidence" value="ECO:0007669"/>
    <property type="project" value="InterPro"/>
</dbReference>
<evidence type="ECO:0000259" key="3">
    <source>
        <dbReference type="Pfam" id="PF01695"/>
    </source>
</evidence>
<evidence type="ECO:0000313" key="5">
    <source>
        <dbReference type="Proteomes" id="UP000095453"/>
    </source>
</evidence>
<feature type="domain" description="IstB-like ATP-binding" evidence="3">
    <location>
        <begin position="67"/>
        <end position="263"/>
    </location>
</feature>
<organism evidence="4 5">
    <name type="scientific">Roseburia inulinivorans</name>
    <dbReference type="NCBI Taxonomy" id="360807"/>
    <lineage>
        <taxon>Bacteria</taxon>
        <taxon>Bacillati</taxon>
        <taxon>Bacillota</taxon>
        <taxon>Clostridia</taxon>
        <taxon>Lachnospirales</taxon>
        <taxon>Lachnospiraceae</taxon>
        <taxon>Roseburia</taxon>
    </lineage>
</organism>